<dbReference type="FunFam" id="1.10.3720.10:FF:000033">
    <property type="entry name" value="Polar amino acid ABC transporter permease"/>
    <property type="match status" value="1"/>
</dbReference>
<dbReference type="CDD" id="cd06261">
    <property type="entry name" value="TM_PBP2"/>
    <property type="match status" value="1"/>
</dbReference>
<comment type="subcellular location">
    <subcellularLocation>
        <location evidence="1 11">Cell membrane</location>
        <topology evidence="1 11">Multi-pass membrane protein</topology>
    </subcellularLocation>
</comment>
<name>A0A0B8QMC9_LACLL</name>
<keyword evidence="6" id="KW-0571">Peptide transport</keyword>
<dbReference type="NCBIfam" id="TIGR01726">
    <property type="entry name" value="HEQRo_perm_3TM"/>
    <property type="match status" value="1"/>
</dbReference>
<dbReference type="InterPro" id="IPR043429">
    <property type="entry name" value="ArtM/GltK/GlnP/TcyL/YhdX-like"/>
</dbReference>
<feature type="domain" description="ABC transmembrane type-1" evidence="12">
    <location>
        <begin position="45"/>
        <end position="243"/>
    </location>
</feature>
<keyword evidence="10 11" id="KW-0472">Membrane</keyword>
<dbReference type="InterPro" id="IPR000515">
    <property type="entry name" value="MetI-like"/>
</dbReference>
<feature type="transmembrane region" description="Helical" evidence="11">
    <location>
        <begin position="6"/>
        <end position="23"/>
    </location>
</feature>
<evidence type="ECO:0000256" key="8">
    <source>
        <dbReference type="ARBA" id="ARBA00022970"/>
    </source>
</evidence>
<sequence>MLYFYTFYIIIMLLFFIKIEIIKQKRENMNFDFLPKYLPYFNDGMIVTILISAFVVLIGTLLGIVTALAKISKIAPLRWLANIYIEIFRGTPMLVQIMLGFGLMGSLSLPTFQVGILQQDLGRLIPGIIVISLNSGAYMAEIVRAGIEAVPLGQKEAAYSLGIRPRQAMATVILPQALRNILPAVGNEFVTIIKDSSLLYTIGVMEVFNGAQTVANLTYQTISPMLFVALYYFVVTFVVSRLLVLFEKKLGKGYAK</sequence>
<evidence type="ECO:0000256" key="1">
    <source>
        <dbReference type="ARBA" id="ARBA00004651"/>
    </source>
</evidence>
<dbReference type="GO" id="GO:0006865">
    <property type="term" value="P:amino acid transport"/>
    <property type="evidence" value="ECO:0007669"/>
    <property type="project" value="UniProtKB-KW"/>
</dbReference>
<evidence type="ECO:0000256" key="5">
    <source>
        <dbReference type="ARBA" id="ARBA00022692"/>
    </source>
</evidence>
<evidence type="ECO:0000313" key="13">
    <source>
        <dbReference type="EMBL" id="GAM81185.1"/>
    </source>
</evidence>
<dbReference type="PROSITE" id="PS50928">
    <property type="entry name" value="ABC_TM1"/>
    <property type="match status" value="1"/>
</dbReference>
<dbReference type="InterPro" id="IPR010065">
    <property type="entry name" value="AA_ABC_transptr_permease_3TM"/>
</dbReference>
<dbReference type="AlphaFoldDB" id="A0A0B8QMC9"/>
<keyword evidence="3 11" id="KW-0813">Transport</keyword>
<comment type="caution">
    <text evidence="13">The sequence shown here is derived from an EMBL/GenBank/DDBJ whole genome shotgun (WGS) entry which is preliminary data.</text>
</comment>
<reference evidence="13 14" key="1">
    <citation type="submission" date="2015-01" db="EMBL/GenBank/DDBJ databases">
        <title>Lactococcus lactis subsp.lactis JCM 5805 whole genome shotgun sequence.</title>
        <authorList>
            <person name="Fujii T."/>
            <person name="Tomita Y."/>
            <person name="Ikushima S."/>
            <person name="Fujiwara D."/>
        </authorList>
    </citation>
    <scope>NUCLEOTIDE SEQUENCE [LARGE SCALE GENOMIC DNA]</scope>
    <source>
        <strain evidence="13 14">JCM 5805</strain>
    </source>
</reference>
<evidence type="ECO:0000256" key="9">
    <source>
        <dbReference type="ARBA" id="ARBA00022989"/>
    </source>
</evidence>
<dbReference type="PANTHER" id="PTHR30614:SF20">
    <property type="entry name" value="GLUTAMINE TRANSPORT SYSTEM PERMEASE PROTEIN GLNP"/>
    <property type="match status" value="1"/>
</dbReference>
<dbReference type="Gene3D" id="1.10.3720.10">
    <property type="entry name" value="MetI-like"/>
    <property type="match status" value="1"/>
</dbReference>
<dbReference type="SUPFAM" id="SSF161098">
    <property type="entry name" value="MetI-like"/>
    <property type="match status" value="1"/>
</dbReference>
<dbReference type="GO" id="GO:0043190">
    <property type="term" value="C:ATP-binding cassette (ABC) transporter complex"/>
    <property type="evidence" value="ECO:0007669"/>
    <property type="project" value="InterPro"/>
</dbReference>
<dbReference type="Pfam" id="PF00528">
    <property type="entry name" value="BPD_transp_1"/>
    <property type="match status" value="1"/>
</dbReference>
<evidence type="ECO:0000256" key="10">
    <source>
        <dbReference type="ARBA" id="ARBA00023136"/>
    </source>
</evidence>
<keyword evidence="8" id="KW-0029">Amino-acid transport</keyword>
<dbReference type="Proteomes" id="UP000031847">
    <property type="component" value="Unassembled WGS sequence"/>
</dbReference>
<gene>
    <name evidence="13" type="ORF">JCM5805K_2305</name>
</gene>
<feature type="transmembrane region" description="Helical" evidence="11">
    <location>
        <begin position="87"/>
        <end position="109"/>
    </location>
</feature>
<dbReference type="PANTHER" id="PTHR30614">
    <property type="entry name" value="MEMBRANE COMPONENT OF AMINO ACID ABC TRANSPORTER"/>
    <property type="match status" value="1"/>
</dbReference>
<evidence type="ECO:0000256" key="4">
    <source>
        <dbReference type="ARBA" id="ARBA00022475"/>
    </source>
</evidence>
<dbReference type="GO" id="GO:0015031">
    <property type="term" value="P:protein transport"/>
    <property type="evidence" value="ECO:0007669"/>
    <property type="project" value="UniProtKB-KW"/>
</dbReference>
<dbReference type="InterPro" id="IPR035906">
    <property type="entry name" value="MetI-like_sf"/>
</dbReference>
<evidence type="ECO:0000256" key="6">
    <source>
        <dbReference type="ARBA" id="ARBA00022856"/>
    </source>
</evidence>
<organism evidence="13 14">
    <name type="scientific">Lactococcus lactis subsp. lactis</name>
    <name type="common">Streptococcus lactis</name>
    <dbReference type="NCBI Taxonomy" id="1360"/>
    <lineage>
        <taxon>Bacteria</taxon>
        <taxon>Bacillati</taxon>
        <taxon>Bacillota</taxon>
        <taxon>Bacilli</taxon>
        <taxon>Lactobacillales</taxon>
        <taxon>Streptococcaceae</taxon>
        <taxon>Lactococcus</taxon>
    </lineage>
</organism>
<evidence type="ECO:0000256" key="2">
    <source>
        <dbReference type="ARBA" id="ARBA00010072"/>
    </source>
</evidence>
<evidence type="ECO:0000256" key="11">
    <source>
        <dbReference type="RuleBase" id="RU363032"/>
    </source>
</evidence>
<feature type="transmembrane region" description="Helical" evidence="11">
    <location>
        <begin position="44"/>
        <end position="67"/>
    </location>
</feature>
<comment type="similarity">
    <text evidence="2">Belongs to the binding-protein-dependent transport system permease family. HisMQ subfamily.</text>
</comment>
<evidence type="ECO:0000256" key="7">
    <source>
        <dbReference type="ARBA" id="ARBA00022927"/>
    </source>
</evidence>
<feature type="transmembrane region" description="Helical" evidence="11">
    <location>
        <begin position="225"/>
        <end position="246"/>
    </location>
</feature>
<keyword evidence="7" id="KW-0653">Protein transport</keyword>
<dbReference type="GO" id="GO:0022857">
    <property type="term" value="F:transmembrane transporter activity"/>
    <property type="evidence" value="ECO:0007669"/>
    <property type="project" value="InterPro"/>
</dbReference>
<protein>
    <submittedName>
        <fullName evidence="13">ABC-type amino acid transport system, permease component</fullName>
    </submittedName>
</protein>
<keyword evidence="4" id="KW-1003">Cell membrane</keyword>
<dbReference type="GO" id="GO:0015833">
    <property type="term" value="P:peptide transport"/>
    <property type="evidence" value="ECO:0007669"/>
    <property type="project" value="UniProtKB-KW"/>
</dbReference>
<accession>A0A0B8QMC9</accession>
<evidence type="ECO:0000256" key="3">
    <source>
        <dbReference type="ARBA" id="ARBA00022448"/>
    </source>
</evidence>
<proteinExistence type="inferred from homology"/>
<evidence type="ECO:0000259" key="12">
    <source>
        <dbReference type="PROSITE" id="PS50928"/>
    </source>
</evidence>
<keyword evidence="9 11" id="KW-1133">Transmembrane helix</keyword>
<dbReference type="EMBL" id="BBSI01000035">
    <property type="protein sequence ID" value="GAM81185.1"/>
    <property type="molecule type" value="Genomic_DNA"/>
</dbReference>
<evidence type="ECO:0000313" key="14">
    <source>
        <dbReference type="Proteomes" id="UP000031847"/>
    </source>
</evidence>
<keyword evidence="5 11" id="KW-0812">Transmembrane</keyword>